<organism evidence="1 2">
    <name type="scientific">Litorimonas cladophorae</name>
    <dbReference type="NCBI Taxonomy" id="1220491"/>
    <lineage>
        <taxon>Bacteria</taxon>
        <taxon>Pseudomonadati</taxon>
        <taxon>Pseudomonadota</taxon>
        <taxon>Alphaproteobacteria</taxon>
        <taxon>Maricaulales</taxon>
        <taxon>Robiginitomaculaceae</taxon>
    </lineage>
</organism>
<keyword evidence="2" id="KW-1185">Reference proteome</keyword>
<proteinExistence type="predicted"/>
<sequence length="53" mass="5799">MTFRTIEKDMVSVGATTGSDITTGAGRRSRSARRATILGSRFSSSRVWVYSNI</sequence>
<dbReference type="AlphaFoldDB" id="A0A918KS36"/>
<protein>
    <submittedName>
        <fullName evidence="1">Uncharacterized protein</fullName>
    </submittedName>
</protein>
<gene>
    <name evidence="1" type="ORF">GCM10011309_25000</name>
</gene>
<comment type="caution">
    <text evidence="1">The sequence shown here is derived from an EMBL/GenBank/DDBJ whole genome shotgun (WGS) entry which is preliminary data.</text>
</comment>
<reference evidence="1 2" key="1">
    <citation type="journal article" date="2014" name="Int. J. Syst. Evol. Microbiol.">
        <title>Complete genome sequence of Corynebacterium casei LMG S-19264T (=DSM 44701T), isolated from a smear-ripened cheese.</title>
        <authorList>
            <consortium name="US DOE Joint Genome Institute (JGI-PGF)"/>
            <person name="Walter F."/>
            <person name="Albersmeier A."/>
            <person name="Kalinowski J."/>
            <person name="Ruckert C."/>
        </authorList>
    </citation>
    <scope>NUCLEOTIDE SEQUENCE [LARGE SCALE GENOMIC DNA]</scope>
    <source>
        <strain evidence="1 2">KCTC 23968</strain>
    </source>
</reference>
<dbReference type="EMBL" id="BMYV01000003">
    <property type="protein sequence ID" value="GGX73885.1"/>
    <property type="molecule type" value="Genomic_DNA"/>
</dbReference>
<dbReference type="RefSeq" id="WP_189586719.1">
    <property type="nucleotide sequence ID" value="NZ_BMYV01000003.1"/>
</dbReference>
<accession>A0A918KS36</accession>
<dbReference type="Proteomes" id="UP000600865">
    <property type="component" value="Unassembled WGS sequence"/>
</dbReference>
<evidence type="ECO:0000313" key="1">
    <source>
        <dbReference type="EMBL" id="GGX73885.1"/>
    </source>
</evidence>
<name>A0A918KS36_9PROT</name>
<evidence type="ECO:0000313" key="2">
    <source>
        <dbReference type="Proteomes" id="UP000600865"/>
    </source>
</evidence>